<organism evidence="5 6">
    <name type="scientific">Kitasatospora gansuensis</name>
    <dbReference type="NCBI Taxonomy" id="258050"/>
    <lineage>
        <taxon>Bacteria</taxon>
        <taxon>Bacillati</taxon>
        <taxon>Actinomycetota</taxon>
        <taxon>Actinomycetes</taxon>
        <taxon>Kitasatosporales</taxon>
        <taxon>Streptomycetaceae</taxon>
        <taxon>Kitasatospora</taxon>
    </lineage>
</organism>
<dbReference type="AlphaFoldDB" id="A0A7W7WHI1"/>
<protein>
    <recommendedName>
        <fullName evidence="4">DUF4352 domain-containing protein</fullName>
    </recommendedName>
</protein>
<dbReference type="Gene3D" id="2.60.40.1240">
    <property type="match status" value="1"/>
</dbReference>
<dbReference type="RefSeq" id="WP_184914964.1">
    <property type="nucleotide sequence ID" value="NZ_JACHJR010000001.1"/>
</dbReference>
<dbReference type="Proteomes" id="UP000573327">
    <property type="component" value="Unassembled WGS sequence"/>
</dbReference>
<evidence type="ECO:0000313" key="6">
    <source>
        <dbReference type="Proteomes" id="UP000573327"/>
    </source>
</evidence>
<dbReference type="Pfam" id="PF11611">
    <property type="entry name" value="DUF4352"/>
    <property type="match status" value="1"/>
</dbReference>
<proteinExistence type="predicted"/>
<evidence type="ECO:0000256" key="3">
    <source>
        <dbReference type="SAM" id="SignalP"/>
    </source>
</evidence>
<sequence>MAIATTTRRRAALLLTAGLVVLGATACTDTKPSVSTEAKPAATAPAASGTAGGSKAADPSKSAEGAKAAAKLGDTIALKGSLADNTADVTAVKLVDNAEGADEFTKPADGKRFVAVQFRIKATGKGYNDSPSNSAKLIDAQGQAFNTSLDDTKAGPSFAAGTTIAAGESGLGFLTFEVPADAKLDKVQFTLDSGFAPQTGQWKLG</sequence>
<evidence type="ECO:0000256" key="1">
    <source>
        <dbReference type="ARBA" id="ARBA00022729"/>
    </source>
</evidence>
<accession>A0A7W7WHI1</accession>
<reference evidence="5 6" key="1">
    <citation type="submission" date="2020-08" db="EMBL/GenBank/DDBJ databases">
        <title>Sequencing the genomes of 1000 actinobacteria strains.</title>
        <authorList>
            <person name="Klenk H.-P."/>
        </authorList>
    </citation>
    <scope>NUCLEOTIDE SEQUENCE [LARGE SCALE GENOMIC DNA]</scope>
    <source>
        <strain evidence="5 6">DSM 44786</strain>
    </source>
</reference>
<comment type="caution">
    <text evidence="5">The sequence shown here is derived from an EMBL/GenBank/DDBJ whole genome shotgun (WGS) entry which is preliminary data.</text>
</comment>
<feature type="region of interest" description="Disordered" evidence="2">
    <location>
        <begin position="30"/>
        <end position="62"/>
    </location>
</feature>
<dbReference type="EMBL" id="JACHJR010000001">
    <property type="protein sequence ID" value="MBB4947251.1"/>
    <property type="molecule type" value="Genomic_DNA"/>
</dbReference>
<keyword evidence="1 3" id="KW-0732">Signal</keyword>
<keyword evidence="6" id="KW-1185">Reference proteome</keyword>
<dbReference type="InterPro" id="IPR029050">
    <property type="entry name" value="Immunoprotect_excell_Ig-like"/>
</dbReference>
<dbReference type="InterPro" id="IPR029051">
    <property type="entry name" value="DUF4352"/>
</dbReference>
<feature type="signal peptide" evidence="3">
    <location>
        <begin position="1"/>
        <end position="26"/>
    </location>
</feature>
<feature type="compositionally biased region" description="Low complexity" evidence="2">
    <location>
        <begin position="38"/>
        <end position="62"/>
    </location>
</feature>
<feature type="domain" description="DUF4352" evidence="4">
    <location>
        <begin position="88"/>
        <end position="189"/>
    </location>
</feature>
<evidence type="ECO:0000259" key="4">
    <source>
        <dbReference type="Pfam" id="PF11611"/>
    </source>
</evidence>
<evidence type="ECO:0000256" key="2">
    <source>
        <dbReference type="SAM" id="MobiDB-lite"/>
    </source>
</evidence>
<feature type="chain" id="PRO_5030741943" description="DUF4352 domain-containing protein" evidence="3">
    <location>
        <begin position="27"/>
        <end position="205"/>
    </location>
</feature>
<evidence type="ECO:0000313" key="5">
    <source>
        <dbReference type="EMBL" id="MBB4947251.1"/>
    </source>
</evidence>
<name>A0A7W7WHI1_9ACTN</name>
<gene>
    <name evidence="5" type="ORF">F4556_002786</name>
</gene>